<feature type="compositionally biased region" description="Polar residues" evidence="1">
    <location>
        <begin position="513"/>
        <end position="524"/>
    </location>
</feature>
<feature type="compositionally biased region" description="Polar residues" evidence="1">
    <location>
        <begin position="853"/>
        <end position="877"/>
    </location>
</feature>
<feature type="compositionally biased region" description="Polar residues" evidence="1">
    <location>
        <begin position="819"/>
        <end position="830"/>
    </location>
</feature>
<accession>A0A6A5WQ56</accession>
<dbReference type="InterPro" id="IPR011993">
    <property type="entry name" value="PH-like_dom_sf"/>
</dbReference>
<organism evidence="3 4">
    <name type="scientific">Amniculicola lignicola CBS 123094</name>
    <dbReference type="NCBI Taxonomy" id="1392246"/>
    <lineage>
        <taxon>Eukaryota</taxon>
        <taxon>Fungi</taxon>
        <taxon>Dikarya</taxon>
        <taxon>Ascomycota</taxon>
        <taxon>Pezizomycotina</taxon>
        <taxon>Dothideomycetes</taxon>
        <taxon>Pleosporomycetidae</taxon>
        <taxon>Pleosporales</taxon>
        <taxon>Amniculicolaceae</taxon>
        <taxon>Amniculicola</taxon>
    </lineage>
</organism>
<feature type="compositionally biased region" description="Polar residues" evidence="1">
    <location>
        <begin position="1244"/>
        <end position="1260"/>
    </location>
</feature>
<feature type="compositionally biased region" description="Low complexity" evidence="1">
    <location>
        <begin position="476"/>
        <end position="487"/>
    </location>
</feature>
<dbReference type="SMART" id="SM00233">
    <property type="entry name" value="PH"/>
    <property type="match status" value="1"/>
</dbReference>
<dbReference type="Gene3D" id="2.30.29.30">
    <property type="entry name" value="Pleckstrin-homology domain (PH domain)/Phosphotyrosine-binding domain (PTB)"/>
    <property type="match status" value="1"/>
</dbReference>
<dbReference type="SUPFAM" id="SSF50729">
    <property type="entry name" value="PH domain-like"/>
    <property type="match status" value="1"/>
</dbReference>
<feature type="compositionally biased region" description="Basic and acidic residues" evidence="1">
    <location>
        <begin position="878"/>
        <end position="894"/>
    </location>
</feature>
<dbReference type="EMBL" id="ML977584">
    <property type="protein sequence ID" value="KAF2001215.1"/>
    <property type="molecule type" value="Genomic_DNA"/>
</dbReference>
<reference evidence="3" key="1">
    <citation type="journal article" date="2020" name="Stud. Mycol.">
        <title>101 Dothideomycetes genomes: a test case for predicting lifestyles and emergence of pathogens.</title>
        <authorList>
            <person name="Haridas S."/>
            <person name="Albert R."/>
            <person name="Binder M."/>
            <person name="Bloem J."/>
            <person name="Labutti K."/>
            <person name="Salamov A."/>
            <person name="Andreopoulos B."/>
            <person name="Baker S."/>
            <person name="Barry K."/>
            <person name="Bills G."/>
            <person name="Bluhm B."/>
            <person name="Cannon C."/>
            <person name="Castanera R."/>
            <person name="Culley D."/>
            <person name="Daum C."/>
            <person name="Ezra D."/>
            <person name="Gonzalez J."/>
            <person name="Henrissat B."/>
            <person name="Kuo A."/>
            <person name="Liang C."/>
            <person name="Lipzen A."/>
            <person name="Lutzoni F."/>
            <person name="Magnuson J."/>
            <person name="Mondo S."/>
            <person name="Nolan M."/>
            <person name="Ohm R."/>
            <person name="Pangilinan J."/>
            <person name="Park H.-J."/>
            <person name="Ramirez L."/>
            <person name="Alfaro M."/>
            <person name="Sun H."/>
            <person name="Tritt A."/>
            <person name="Yoshinaga Y."/>
            <person name="Zwiers L.-H."/>
            <person name="Turgeon B."/>
            <person name="Goodwin S."/>
            <person name="Spatafora J."/>
            <person name="Crous P."/>
            <person name="Grigoriev I."/>
        </authorList>
    </citation>
    <scope>NUCLEOTIDE SEQUENCE</scope>
    <source>
        <strain evidence="3">CBS 123094</strain>
    </source>
</reference>
<keyword evidence="4" id="KW-1185">Reference proteome</keyword>
<dbReference type="FunFam" id="2.30.29.30:FF:000203">
    <property type="entry name" value="PH domain-containing protein"/>
    <property type="match status" value="1"/>
</dbReference>
<dbReference type="Proteomes" id="UP000799779">
    <property type="component" value="Unassembled WGS sequence"/>
</dbReference>
<feature type="compositionally biased region" description="Low complexity" evidence="1">
    <location>
        <begin position="22"/>
        <end position="34"/>
    </location>
</feature>
<feature type="compositionally biased region" description="Low complexity" evidence="1">
    <location>
        <begin position="994"/>
        <end position="1007"/>
    </location>
</feature>
<name>A0A6A5WQ56_9PLEO</name>
<evidence type="ECO:0000313" key="3">
    <source>
        <dbReference type="EMBL" id="KAF2001215.1"/>
    </source>
</evidence>
<protein>
    <recommendedName>
        <fullName evidence="2">PH domain-containing protein</fullName>
    </recommendedName>
</protein>
<feature type="region of interest" description="Disordered" evidence="1">
    <location>
        <begin position="1"/>
        <end position="80"/>
    </location>
</feature>
<feature type="region of interest" description="Disordered" evidence="1">
    <location>
        <begin position="467"/>
        <end position="658"/>
    </location>
</feature>
<proteinExistence type="predicted"/>
<gene>
    <name evidence="3" type="ORF">P154DRAFT_174608</name>
</gene>
<dbReference type="InterPro" id="IPR058155">
    <property type="entry name" value="Skg3/CAF120-like_PH"/>
</dbReference>
<feature type="compositionally biased region" description="Polar residues" evidence="1">
    <location>
        <begin position="1306"/>
        <end position="1317"/>
    </location>
</feature>
<feature type="region of interest" description="Disordered" evidence="1">
    <location>
        <begin position="785"/>
        <end position="1107"/>
    </location>
</feature>
<sequence>MVRPKRVLSFMSEWGGTQNRKTASTSTPTPTSASPIPPSPSAKQATALANPASSGSLDNFEYSPGARPGQDSRPSSRPMSMIQTYQPPVMEVSQDTLPELQRIFTFLNSHSNKLYQEGYFLKFHDTDTRGRPAPDRVWQECFAQLVGTILSLWDASELDKVGSEAEVLPTFINLTDAAIHMMPSMVLSDGKKLDNILSVSTAASNKFLFHFNSFNSLTQWTAGIRLAMYEHTTLQEAYTGALIAGKGRQLNNIRVILDRQRAKHEDWARVRFGAGTPWRRCWCVVSPPDDKEYAKLQKSQKKANIYNRSPVVLKGDIKFYDTKKITKKTRPIATVKEAYSCYAIYPQSKPLIDQSTLVKIEGQITIHSNPESVTEGFVFVMPESHPAVSGFEILLRYLFPVFDTFSLYGRPAKLIADVLDSRGLMFAMPPDRRYGYLDLWDVVSLIHNEGSSKWSERQWRKELKNLTSTRMNTAPSRNNSRAGSRRNTISRASLPPSHSGNLRFEERGIVRSHPSTRQASPNRSTEFEIAGPRRVDSAPPAGGFVTPRHQRSVSETNGYKQYQSETPSRLAHGISADSGFDSPPPPPPHQTLGGVAVYDSPVDGQTPSPDGRDLPEPRLAASLPPQGHVATPPLFAHAPSQKPPVQPYLPSAKPNPQMDTATLHQMADATNAPLPADFAVAGAAAALRGQENQAGRRSGDYDQWVENRHHAQTNANGGGYQPDQYSQNTTGSRSGQSGNRLPTIPASPYVEHSEFIESPVVYQPTAPPVPEHSVLPASQPNVDVAFRQRPGSSSSSQIHRKPVPGRSPPPSREAYDNRSIASSSLGSLRNNIIDPEALDSLNNADSPPLPRHPSQSSSRYSDDAISTSTPDYASTISEEVKPRKLPGRREDRPRSGVLKFVGTDSSSKPDVVVGDTHYKSDTTQPTTSTDIPTIDFGPTYNLNPAGKRPGTSGTMTQAAQDNSFSRSKENFAISQESKQSYSGRTTPIAATHMRSSSSSPQASDARSIMWQPGMASQNQSSDRQKLDPEEWVQQRASMAGPYQSPPPVYPQGRSTSRTPPPMARAQSGDWAHLQRTPEAMPGRPPSRPLSRPVSRGAGTLLDQRPTSLSAREIEQVARVTGTPLLDLKQNPKHKQKPSAEGLTAYIDHREKEKAAAKANRHTPAMQAEIDRRLMATQQRQMLEMQQQQMLEMQQQQMAMAQAQSNYTPSMMGTPQGLAPGFAYSSPAQMQQMYGQPGYFPQPSPVMSQGLQQPWGTPSPSQMQGPYFAAQQQQQQPPMQMQQPQQQPAVQPYGASFDQAQAAARYSHQQAQQPHRRG</sequence>
<feature type="domain" description="PH" evidence="2">
    <location>
        <begin position="113"/>
        <end position="229"/>
    </location>
</feature>
<feature type="compositionally biased region" description="Polar residues" evidence="1">
    <location>
        <begin position="972"/>
        <end position="985"/>
    </location>
</feature>
<feature type="compositionally biased region" description="Polar residues" evidence="1">
    <location>
        <begin position="553"/>
        <end position="567"/>
    </location>
</feature>
<evidence type="ECO:0000313" key="4">
    <source>
        <dbReference type="Proteomes" id="UP000799779"/>
    </source>
</evidence>
<feature type="compositionally biased region" description="Low complexity" evidence="1">
    <location>
        <begin position="1261"/>
        <end position="1291"/>
    </location>
</feature>
<dbReference type="InterPro" id="IPR001849">
    <property type="entry name" value="PH_domain"/>
</dbReference>
<dbReference type="Pfam" id="PF25381">
    <property type="entry name" value="PH_26"/>
    <property type="match status" value="1"/>
</dbReference>
<feature type="compositionally biased region" description="Polar residues" evidence="1">
    <location>
        <begin position="951"/>
        <end position="965"/>
    </location>
</feature>
<dbReference type="PROSITE" id="PS50003">
    <property type="entry name" value="PH_DOMAIN"/>
    <property type="match status" value="1"/>
</dbReference>
<feature type="region of interest" description="Disordered" evidence="1">
    <location>
        <begin position="712"/>
        <end position="746"/>
    </location>
</feature>
<feature type="compositionally biased region" description="Low complexity" evidence="1">
    <location>
        <begin position="921"/>
        <end position="934"/>
    </location>
</feature>
<feature type="region of interest" description="Disordered" evidence="1">
    <location>
        <begin position="1238"/>
        <end position="1317"/>
    </location>
</feature>
<evidence type="ECO:0000259" key="2">
    <source>
        <dbReference type="PROSITE" id="PS50003"/>
    </source>
</evidence>
<evidence type="ECO:0000256" key="1">
    <source>
        <dbReference type="SAM" id="MobiDB-lite"/>
    </source>
</evidence>
<feature type="compositionally biased region" description="Polar residues" evidence="1">
    <location>
        <begin position="723"/>
        <end position="740"/>
    </location>
</feature>
<dbReference type="OrthoDB" id="5563754at2759"/>